<dbReference type="Gene3D" id="3.40.50.1820">
    <property type="entry name" value="alpha/beta hydrolase"/>
    <property type="match status" value="1"/>
</dbReference>
<keyword evidence="27" id="KW-1185">Reference proteome</keyword>
<comment type="function">
    <text evidence="18">Coenzyme A-dependent lysophosphatidic acid acyltransferase that catalyzes the transfer of an acyl group on a lysophosphatidic acid. Functions preferentially with 1-oleoyl-lysophosphatidic acid followed by 1-palmitoyl-lysophosphatidic acid, 1-stearoyl-lysophosphatidic acid and 1-arachidonoyl-lysophosphatidic acid as lipid acceptor. Functions preferentially with arachidonoyl-CoA followed by oleoyl-CoA as acyl group donors. Functions in phosphatidic acid biosynthesis. May regulate the cellular storage of triacylglycerol through activation of the phospholipase PNPLA2. Involved in keratinocyte differentiation. Regulates lipid droplet fusion.</text>
</comment>
<keyword evidence="26" id="KW-0378">Hydrolase</keyword>
<dbReference type="FunFam" id="3.40.50.1820:FF:000019">
    <property type="entry name" value="1-acylglycerol-3-phosphate O-acyltransferase ABHD5"/>
    <property type="match status" value="1"/>
</dbReference>
<proteinExistence type="inferred from homology"/>
<evidence type="ECO:0000256" key="23">
    <source>
        <dbReference type="ARBA" id="ARBA00048770"/>
    </source>
</evidence>
<reference evidence="26 27" key="1">
    <citation type="submission" date="2015-09" db="EMBL/GenBank/DDBJ databases">
        <title>Atta colombica WGS genome.</title>
        <authorList>
            <person name="Nygaard S."/>
            <person name="Hu H."/>
            <person name="Boomsma J."/>
            <person name="Zhang G."/>
        </authorList>
    </citation>
    <scope>NUCLEOTIDE SEQUENCE [LARGE SCALE GENOMIC DNA]</scope>
    <source>
        <strain evidence="26">Treedump-2</strain>
        <tissue evidence="26">Whole body</tissue>
    </source>
</reference>
<dbReference type="GO" id="GO:0003841">
    <property type="term" value="F:1-acylglycerol-3-phosphate O-acyltransferase activity"/>
    <property type="evidence" value="ECO:0007669"/>
    <property type="project" value="UniProtKB-EC"/>
</dbReference>
<accession>A0A195B1X1</accession>
<keyword evidence="10" id="KW-0221">Differentiation</keyword>
<evidence type="ECO:0000256" key="24">
    <source>
        <dbReference type="ARBA" id="ARBA00049561"/>
    </source>
</evidence>
<comment type="catalytic activity">
    <reaction evidence="14">
        <text>1-(9Z-octadecenoyl)-sn-glycero-3-phosphate + octadecanoyl-CoA = 1-(9Z-octadecenoyl)-2-octadecanoyl-sn-glycero-3-phosphate + CoA</text>
        <dbReference type="Rhea" id="RHEA:37147"/>
        <dbReference type="ChEBI" id="CHEBI:57287"/>
        <dbReference type="ChEBI" id="CHEBI:57394"/>
        <dbReference type="ChEBI" id="CHEBI:74544"/>
        <dbReference type="ChEBI" id="CHEBI:74552"/>
    </reaction>
    <physiologicalReaction direction="left-to-right" evidence="14">
        <dbReference type="Rhea" id="RHEA:37148"/>
    </physiologicalReaction>
</comment>
<keyword evidence="7" id="KW-0444">Lipid biosynthesis</keyword>
<comment type="catalytic activity">
    <reaction evidence="21">
        <text>eicosanoyl-CoA + 1-(9Z-octadecenoyl)-sn-glycero-3-phosphate = 1-(9Z)-octadecenoyl-2-eicosanoyl-sn-glycero-3-phosphate + CoA</text>
        <dbReference type="Rhea" id="RHEA:37451"/>
        <dbReference type="ChEBI" id="CHEBI:57287"/>
        <dbReference type="ChEBI" id="CHEBI:57380"/>
        <dbReference type="ChEBI" id="CHEBI:74544"/>
        <dbReference type="ChEBI" id="CHEBI:74937"/>
    </reaction>
    <physiologicalReaction direction="left-to-right" evidence="21">
        <dbReference type="Rhea" id="RHEA:37452"/>
    </physiologicalReaction>
</comment>
<evidence type="ECO:0000256" key="1">
    <source>
        <dbReference type="ARBA" id="ARBA00000300"/>
    </source>
</evidence>
<dbReference type="PANTHER" id="PTHR42886">
    <property type="entry name" value="RE40534P-RELATED"/>
    <property type="match status" value="1"/>
</dbReference>
<gene>
    <name evidence="26" type="ORF">ALC53_11131</name>
</gene>
<evidence type="ECO:0000256" key="18">
    <source>
        <dbReference type="ARBA" id="ARBA00045357"/>
    </source>
</evidence>
<evidence type="ECO:0000256" key="4">
    <source>
        <dbReference type="ARBA" id="ARBA00004502"/>
    </source>
</evidence>
<keyword evidence="6" id="KW-0963">Cytoplasm</keyword>
<evidence type="ECO:0000256" key="21">
    <source>
        <dbReference type="ARBA" id="ARBA00047849"/>
    </source>
</evidence>
<evidence type="ECO:0000256" key="20">
    <source>
        <dbReference type="ARBA" id="ARBA00047543"/>
    </source>
</evidence>
<dbReference type="AlphaFoldDB" id="A0A195B1X1"/>
<dbReference type="PANTHER" id="PTHR42886:SF29">
    <property type="entry name" value="PUMMELIG, ISOFORM A"/>
    <property type="match status" value="1"/>
</dbReference>
<evidence type="ECO:0000256" key="3">
    <source>
        <dbReference type="ARBA" id="ARBA00004496"/>
    </source>
</evidence>
<dbReference type="GO" id="GO:0005811">
    <property type="term" value="C:lipid droplet"/>
    <property type="evidence" value="ECO:0007669"/>
    <property type="project" value="UniProtKB-SubCell"/>
</dbReference>
<comment type="catalytic activity">
    <reaction evidence="24">
        <text>1-(9Z-octadecenoyl)-sn-glycero-3-phosphate + (9Z)-octadecenoyl-CoA = 1,2-di-(9Z-octadecenoyl)-sn-glycero-3-phosphate + CoA</text>
        <dbReference type="Rhea" id="RHEA:37131"/>
        <dbReference type="ChEBI" id="CHEBI:57287"/>
        <dbReference type="ChEBI" id="CHEBI:57387"/>
        <dbReference type="ChEBI" id="CHEBI:74544"/>
        <dbReference type="ChEBI" id="CHEBI:74546"/>
    </reaction>
    <physiologicalReaction direction="left-to-right" evidence="24">
        <dbReference type="Rhea" id="RHEA:37132"/>
    </physiologicalReaction>
</comment>
<keyword evidence="11" id="KW-0276">Fatty acid metabolism</keyword>
<evidence type="ECO:0000256" key="8">
    <source>
        <dbReference type="ARBA" id="ARBA00022677"/>
    </source>
</evidence>
<evidence type="ECO:0000256" key="2">
    <source>
        <dbReference type="ARBA" id="ARBA00000816"/>
    </source>
</evidence>
<dbReference type="Proteomes" id="UP000078540">
    <property type="component" value="Unassembled WGS sequence"/>
</dbReference>
<sequence>MHESRVTPIEVDVRTSESAPEPAAVFLHVYVAKVHIVNCIYTAVHRRREKLLHFYDHEDAGGEALTESSALVDFTANSQSGHLATRKTMPATCTPPRIVKPYREYCVIINHAKVRGAITYTCIRCSWIWGWFSWSGSSSTMLRAAEKKILSCLKTAYRGWFVDIGPVVGPADKIWTISLNEESPKVPIVLLHGLGAGVALWCLNLDALASQRPVYAIDILGFGRSSRPVFSNEAQKAEEQLVHSVEEWRREMQLENFVLLGHSMGGFLAASYAMQYPERVKHLILADPWGFPEKPSDTVAKTHIPFWVKAIAFAVQPLNPLWAVRVAGPFGQWLIEKTRPDIVKKFTPVLKDDTAIISQYIHQCNAQTPSGESAFHAMMHGFGWAKNPIVKRMDKLNDNIPITLLYGSRSWVDNSAGETIKQYRSSSYVNVQVITGAGHHVYADKSETFNKYVLEACVLTDSIPQLTSNVHFYKPISDQEIDLNLPKEALDEQISEEKNLNTESKI</sequence>
<evidence type="ECO:0000256" key="13">
    <source>
        <dbReference type="ARBA" id="ARBA00023315"/>
    </source>
</evidence>
<evidence type="ECO:0000256" key="15">
    <source>
        <dbReference type="ARBA" id="ARBA00038097"/>
    </source>
</evidence>
<dbReference type="GO" id="GO:0055088">
    <property type="term" value="P:lipid homeostasis"/>
    <property type="evidence" value="ECO:0007669"/>
    <property type="project" value="TreeGrafter"/>
</dbReference>
<comment type="catalytic activity">
    <reaction evidence="20">
        <text>1-octadecanoyl-sn-glycero-3-phosphate + (9Z)-octadecenoyl-CoA = 1-octadecanoyl-2-(9Z-octadecenoyl)-sn-glycero-3-phosphate + CoA</text>
        <dbReference type="Rhea" id="RHEA:37163"/>
        <dbReference type="ChEBI" id="CHEBI:57287"/>
        <dbReference type="ChEBI" id="CHEBI:57387"/>
        <dbReference type="ChEBI" id="CHEBI:74560"/>
        <dbReference type="ChEBI" id="CHEBI:74565"/>
    </reaction>
    <physiologicalReaction direction="left-to-right" evidence="20">
        <dbReference type="Rhea" id="RHEA:37164"/>
    </physiologicalReaction>
</comment>
<name>A0A195B1X1_9HYME</name>
<organism evidence="26 27">
    <name type="scientific">Atta colombica</name>
    <dbReference type="NCBI Taxonomy" id="520822"/>
    <lineage>
        <taxon>Eukaryota</taxon>
        <taxon>Metazoa</taxon>
        <taxon>Ecdysozoa</taxon>
        <taxon>Arthropoda</taxon>
        <taxon>Hexapoda</taxon>
        <taxon>Insecta</taxon>
        <taxon>Pterygota</taxon>
        <taxon>Neoptera</taxon>
        <taxon>Endopterygota</taxon>
        <taxon>Hymenoptera</taxon>
        <taxon>Apocrita</taxon>
        <taxon>Aculeata</taxon>
        <taxon>Formicoidea</taxon>
        <taxon>Formicidae</taxon>
        <taxon>Myrmicinae</taxon>
        <taxon>Atta</taxon>
    </lineage>
</organism>
<evidence type="ECO:0000256" key="17">
    <source>
        <dbReference type="ARBA" id="ARBA00042413"/>
    </source>
</evidence>
<dbReference type="STRING" id="520822.A0A195B1X1"/>
<evidence type="ECO:0000256" key="14">
    <source>
        <dbReference type="ARBA" id="ARBA00036296"/>
    </source>
</evidence>
<dbReference type="PRINTS" id="PR00111">
    <property type="entry name" value="ABHYDROLASE"/>
</dbReference>
<dbReference type="InterPro" id="IPR029058">
    <property type="entry name" value="AB_hydrolase_fold"/>
</dbReference>
<evidence type="ECO:0000256" key="12">
    <source>
        <dbReference type="ARBA" id="ARBA00023098"/>
    </source>
</evidence>
<comment type="catalytic activity">
    <reaction evidence="2">
        <text>1-(9Z-octadecenoyl)-sn-glycero-3-phosphate + hexadecanoyl-CoA = 1-(9Z)-octadecenoyl-2-hexadecanoyl-sn-glycero-3-phosphate + CoA</text>
        <dbReference type="Rhea" id="RHEA:37143"/>
        <dbReference type="ChEBI" id="CHEBI:57287"/>
        <dbReference type="ChEBI" id="CHEBI:57379"/>
        <dbReference type="ChEBI" id="CHEBI:74544"/>
        <dbReference type="ChEBI" id="CHEBI:74551"/>
    </reaction>
    <physiologicalReaction direction="left-to-right" evidence="2">
        <dbReference type="Rhea" id="RHEA:37144"/>
    </physiologicalReaction>
</comment>
<keyword evidence="13" id="KW-0012">Acyltransferase</keyword>
<dbReference type="InterPro" id="IPR000073">
    <property type="entry name" value="AB_hydrolase_1"/>
</dbReference>
<evidence type="ECO:0000256" key="6">
    <source>
        <dbReference type="ARBA" id="ARBA00022490"/>
    </source>
</evidence>
<evidence type="ECO:0000259" key="25">
    <source>
        <dbReference type="Pfam" id="PF00561"/>
    </source>
</evidence>
<dbReference type="SUPFAM" id="SSF53474">
    <property type="entry name" value="alpha/beta-Hydrolases"/>
    <property type="match status" value="1"/>
</dbReference>
<comment type="catalytic activity">
    <reaction evidence="23">
        <text>1-(9Z-octadecenoyl)-sn-glycero-3-phosphate + (5Z,8Z,11Z,14Z)-eicosatetraenoyl-CoA = 1-(9Z)-octadecenoyl-2-(5Z,8Z,11Z,14Z)-eicosatetraenoyl-sn-glycero-3-phosphate + CoA</text>
        <dbReference type="Rhea" id="RHEA:37443"/>
        <dbReference type="ChEBI" id="CHEBI:57287"/>
        <dbReference type="ChEBI" id="CHEBI:57368"/>
        <dbReference type="ChEBI" id="CHEBI:74544"/>
        <dbReference type="ChEBI" id="CHEBI:74928"/>
    </reaction>
    <physiologicalReaction direction="left-to-right" evidence="23">
        <dbReference type="Rhea" id="RHEA:37444"/>
    </physiologicalReaction>
</comment>
<evidence type="ECO:0000256" key="9">
    <source>
        <dbReference type="ARBA" id="ARBA00022679"/>
    </source>
</evidence>
<comment type="similarity">
    <text evidence="15">Belongs to the peptidase S33 family. ABHD4/ABHD5 subfamily.</text>
</comment>
<comment type="catalytic activity">
    <reaction evidence="19">
        <text>1-hexadecanoyl-sn-glycero-3-phosphate + (9Z)-octadecenoyl-CoA = 1-hexadecanoyl-2-(9Z-octadecenoyl)-sn-glycero-3-phosphate + CoA</text>
        <dbReference type="Rhea" id="RHEA:33187"/>
        <dbReference type="ChEBI" id="CHEBI:57287"/>
        <dbReference type="ChEBI" id="CHEBI:57387"/>
        <dbReference type="ChEBI" id="CHEBI:57518"/>
        <dbReference type="ChEBI" id="CHEBI:64839"/>
    </reaction>
    <physiologicalReaction direction="left-to-right" evidence="19">
        <dbReference type="Rhea" id="RHEA:33188"/>
    </physiologicalReaction>
</comment>
<comment type="catalytic activity">
    <reaction evidence="1">
        <text>a 1-acyl-sn-glycero-3-phosphate + an acyl-CoA = a 1,2-diacyl-sn-glycero-3-phosphate + CoA</text>
        <dbReference type="Rhea" id="RHEA:19709"/>
        <dbReference type="ChEBI" id="CHEBI:57287"/>
        <dbReference type="ChEBI" id="CHEBI:57970"/>
        <dbReference type="ChEBI" id="CHEBI:58342"/>
        <dbReference type="ChEBI" id="CHEBI:58608"/>
        <dbReference type="EC" id="2.3.1.51"/>
    </reaction>
    <physiologicalReaction direction="left-to-right" evidence="1">
        <dbReference type="Rhea" id="RHEA:19710"/>
    </physiologicalReaction>
</comment>
<dbReference type="GO" id="GO:0052689">
    <property type="term" value="F:carboxylic ester hydrolase activity"/>
    <property type="evidence" value="ECO:0007669"/>
    <property type="project" value="TreeGrafter"/>
</dbReference>
<evidence type="ECO:0000256" key="22">
    <source>
        <dbReference type="ARBA" id="ARBA00048632"/>
    </source>
</evidence>
<comment type="catalytic activity">
    <reaction evidence="22">
        <text>1-(5Z,8Z,11Z,14Z-eicosatetraenoyl)-sn-glycero-3-phosphate + (9Z)-octadecenoyl-CoA = 1-(5Z,8Z,11Z,14Z)-eicosatetraenoyl-2-(9Z)-octadecenoyl-sn-glycero-3-phosphate + CoA</text>
        <dbReference type="Rhea" id="RHEA:37455"/>
        <dbReference type="ChEBI" id="CHEBI:57287"/>
        <dbReference type="ChEBI" id="CHEBI:57387"/>
        <dbReference type="ChEBI" id="CHEBI:74938"/>
        <dbReference type="ChEBI" id="CHEBI:74941"/>
    </reaction>
    <physiologicalReaction direction="left-to-right" evidence="22">
        <dbReference type="Rhea" id="RHEA:37456"/>
    </physiologicalReaction>
</comment>
<evidence type="ECO:0000256" key="11">
    <source>
        <dbReference type="ARBA" id="ARBA00022832"/>
    </source>
</evidence>
<feature type="domain" description="AB hydrolase-1" evidence="25">
    <location>
        <begin position="187"/>
        <end position="445"/>
    </location>
</feature>
<dbReference type="EMBL" id="KQ976662">
    <property type="protein sequence ID" value="KYM78476.1"/>
    <property type="molecule type" value="Genomic_DNA"/>
</dbReference>
<evidence type="ECO:0000256" key="10">
    <source>
        <dbReference type="ARBA" id="ARBA00022782"/>
    </source>
</evidence>
<protein>
    <recommendedName>
        <fullName evidence="16">1-acylglycerol-3-phosphate O-acyltransferase ABHD5</fullName>
        <ecNumber evidence="5">2.3.1.51</ecNumber>
    </recommendedName>
    <alternativeName>
        <fullName evidence="17">Abhydrolase domain-containing protein 5</fullName>
    </alternativeName>
</protein>
<evidence type="ECO:0000313" key="26">
    <source>
        <dbReference type="EMBL" id="KYM78476.1"/>
    </source>
</evidence>
<evidence type="ECO:0000313" key="27">
    <source>
        <dbReference type="Proteomes" id="UP000078540"/>
    </source>
</evidence>
<keyword evidence="8" id="KW-0551">Lipid droplet</keyword>
<keyword evidence="9" id="KW-0808">Transferase</keyword>
<dbReference type="EC" id="2.3.1.51" evidence="5"/>
<evidence type="ECO:0000256" key="16">
    <source>
        <dbReference type="ARBA" id="ARBA00040731"/>
    </source>
</evidence>
<dbReference type="GO" id="GO:0006631">
    <property type="term" value="P:fatty acid metabolic process"/>
    <property type="evidence" value="ECO:0007669"/>
    <property type="project" value="UniProtKB-KW"/>
</dbReference>
<keyword evidence="12" id="KW-0443">Lipid metabolism</keyword>
<evidence type="ECO:0000256" key="7">
    <source>
        <dbReference type="ARBA" id="ARBA00022516"/>
    </source>
</evidence>
<dbReference type="GO" id="GO:0030154">
    <property type="term" value="P:cell differentiation"/>
    <property type="evidence" value="ECO:0007669"/>
    <property type="project" value="UniProtKB-KW"/>
</dbReference>
<evidence type="ECO:0000256" key="5">
    <source>
        <dbReference type="ARBA" id="ARBA00013211"/>
    </source>
</evidence>
<evidence type="ECO:0000256" key="19">
    <source>
        <dbReference type="ARBA" id="ARBA00047525"/>
    </source>
</evidence>
<dbReference type="GO" id="GO:0005739">
    <property type="term" value="C:mitochondrion"/>
    <property type="evidence" value="ECO:0007669"/>
    <property type="project" value="TreeGrafter"/>
</dbReference>
<comment type="subcellular location">
    <subcellularLocation>
        <location evidence="3">Cytoplasm</location>
    </subcellularLocation>
    <subcellularLocation>
        <location evidence="4">Lipid droplet</location>
    </subcellularLocation>
</comment>
<dbReference type="GO" id="GO:0006654">
    <property type="term" value="P:phosphatidic acid biosynthetic process"/>
    <property type="evidence" value="ECO:0007669"/>
    <property type="project" value="TreeGrafter"/>
</dbReference>
<dbReference type="Pfam" id="PF00561">
    <property type="entry name" value="Abhydrolase_1"/>
    <property type="match status" value="1"/>
</dbReference>